<dbReference type="Gene3D" id="4.10.280.10">
    <property type="entry name" value="Helix-loop-helix DNA-binding domain"/>
    <property type="match status" value="1"/>
</dbReference>
<dbReference type="Proteomes" id="UP001472677">
    <property type="component" value="Unassembled WGS sequence"/>
</dbReference>
<dbReference type="SUPFAM" id="SSF88946">
    <property type="entry name" value="Sigma2 domain of RNA polymerase sigma factors"/>
    <property type="match status" value="1"/>
</dbReference>
<dbReference type="Pfam" id="PF04542">
    <property type="entry name" value="Sigma70_r2"/>
    <property type="match status" value="1"/>
</dbReference>
<keyword evidence="6" id="KW-0539">Nucleus</keyword>
<keyword evidence="10" id="KW-1185">Reference proteome</keyword>
<evidence type="ECO:0000256" key="6">
    <source>
        <dbReference type="ARBA" id="ARBA00023242"/>
    </source>
</evidence>
<dbReference type="PANTHER" id="PTHR46684:SF4">
    <property type="entry name" value="TRANSCRIPTION FACTOR SPEECHLESS"/>
    <property type="match status" value="1"/>
</dbReference>
<keyword evidence="3" id="KW-0731">Sigma factor</keyword>
<evidence type="ECO:0000256" key="1">
    <source>
        <dbReference type="ARBA" id="ARBA00004123"/>
    </source>
</evidence>
<dbReference type="InterPro" id="IPR013325">
    <property type="entry name" value="RNA_pol_sigma_r2"/>
</dbReference>
<feature type="compositionally biased region" description="Polar residues" evidence="7">
    <location>
        <begin position="59"/>
        <end position="68"/>
    </location>
</feature>
<evidence type="ECO:0000256" key="4">
    <source>
        <dbReference type="ARBA" id="ARBA00023125"/>
    </source>
</evidence>
<dbReference type="Pfam" id="PF04545">
    <property type="entry name" value="Sigma70_r4"/>
    <property type="match status" value="1"/>
</dbReference>
<dbReference type="CDD" id="cd11448">
    <property type="entry name" value="bHLH_AtFAMA_like"/>
    <property type="match status" value="1"/>
</dbReference>
<comment type="subcellular location">
    <subcellularLocation>
        <location evidence="1">Nucleus</location>
    </subcellularLocation>
</comment>
<comment type="caution">
    <text evidence="9">The sequence shown here is derived from an EMBL/GenBank/DDBJ whole genome shotgun (WGS) entry which is preliminary data.</text>
</comment>
<dbReference type="InterPro" id="IPR036388">
    <property type="entry name" value="WH-like_DNA-bd_sf"/>
</dbReference>
<dbReference type="InterPro" id="IPR007624">
    <property type="entry name" value="RNA_pol_sigma70_r3"/>
</dbReference>
<evidence type="ECO:0000313" key="10">
    <source>
        <dbReference type="Proteomes" id="UP001472677"/>
    </source>
</evidence>
<dbReference type="InterPro" id="IPR036638">
    <property type="entry name" value="HLH_DNA-bd_sf"/>
</dbReference>
<dbReference type="EMBL" id="JBBPBM010000028">
    <property type="protein sequence ID" value="KAK8537179.1"/>
    <property type="molecule type" value="Genomic_DNA"/>
</dbReference>
<evidence type="ECO:0000259" key="8">
    <source>
        <dbReference type="PROSITE" id="PS50888"/>
    </source>
</evidence>
<dbReference type="InterPro" id="IPR011598">
    <property type="entry name" value="bHLH_dom"/>
</dbReference>
<dbReference type="SUPFAM" id="SSF88659">
    <property type="entry name" value="Sigma3 and sigma4 domains of RNA polymerase sigma factors"/>
    <property type="match status" value="2"/>
</dbReference>
<dbReference type="CDD" id="cd06171">
    <property type="entry name" value="Sigma70_r4"/>
    <property type="match status" value="1"/>
</dbReference>
<feature type="compositionally biased region" description="Polar residues" evidence="7">
    <location>
        <begin position="83"/>
        <end position="93"/>
    </location>
</feature>
<feature type="domain" description="BHLH" evidence="8">
    <location>
        <begin position="96"/>
        <end position="147"/>
    </location>
</feature>
<dbReference type="SUPFAM" id="SSF47459">
    <property type="entry name" value="HLH, helix-loop-helix DNA-binding domain"/>
    <property type="match status" value="1"/>
</dbReference>
<protein>
    <recommendedName>
        <fullName evidence="8">BHLH domain-containing protein</fullName>
    </recommendedName>
</protein>
<keyword evidence="4" id="KW-0238">DNA-binding</keyword>
<dbReference type="InterPro" id="IPR014284">
    <property type="entry name" value="RNA_pol_sigma-70_dom"/>
</dbReference>
<dbReference type="PROSITE" id="PS50888">
    <property type="entry name" value="BHLH"/>
    <property type="match status" value="1"/>
</dbReference>
<feature type="region of interest" description="Disordered" evidence="7">
    <location>
        <begin position="40"/>
        <end position="101"/>
    </location>
</feature>
<feature type="compositionally biased region" description="Basic and acidic residues" evidence="7">
    <location>
        <begin position="483"/>
        <end position="495"/>
    </location>
</feature>
<evidence type="ECO:0000256" key="2">
    <source>
        <dbReference type="ARBA" id="ARBA00023015"/>
    </source>
</evidence>
<dbReference type="Pfam" id="PF04539">
    <property type="entry name" value="Sigma70_r3"/>
    <property type="match status" value="2"/>
</dbReference>
<feature type="region of interest" description="Disordered" evidence="7">
    <location>
        <begin position="172"/>
        <end position="207"/>
    </location>
</feature>
<dbReference type="PANTHER" id="PTHR46684">
    <property type="entry name" value="TRANSCRIPTION FACTOR FAMA"/>
    <property type="match status" value="1"/>
</dbReference>
<sequence>MDDDNLCELFEEPDQFVGDDDLFSIFESLDGLTESFQVPFTPFEEMGGGGGGGGGRAQKSASSSAQMESETEEISPKSKRQKVVSSEETTTNPDGPPRMSHITVERNRRKQMNEHLSVLRSLMPCFYVKRGDQASIIGGVVDYINELQQVLQSLEAKKQRKVYSEVLSPRVVLSPRPSPLSPRKPPISPRVNLPISPRTPQPGSPYKPRLQMAGYLSPTVASTSLEPSPTSSASSVDNNELVANSKSPIADVEVKFSGPNLVLKTASPRIPGQALKIISALEELSLEILNVNINTIDETMLNSFTIKVAIISSLRNDVFLKVDWNRMPVECRRTRPPNPANIRPLLANWKLGKKAPFSQIPSDLSRLNNSLLLCAKQFAAARTPLGLSTKFCTQRCTLRKPCIVGFKADKSNNTALVTPQELNLLPVETAKEHPKRRGKAKKASKTENRVLTDEGTPCTMDVDYNEAAAKLENIYKRSPSTRTFDEEGRKSETKGRQPRRKKSKESDGKADYANDKIVIRNKTVRTRRLNLDKRVELKRNKEEKSVVSGQRKKGIVNEIEKIDRLVRDYSASTDLSSLDWKKMKIPPVLPSTEHTWLFKLMQPMKALLEAKENLQKELGRDPTEDELAEAANMGAAQVSRHLEVGRAARNKLIKHNLRLVLFVINKYFQDFANGSRFQDLCQAGVKGLITAIDRFEPRRKFRLSTYGLFWIRHAIIRSMTVSNFTRVPFGLESVRVEIQRAKMELLFELQREPTDNEVIEKVGISPERYQEVMRASKPVGSLHSRHSVTQEEFISGITDVDGVGGDHRRQPALLRLALDDVLDSLKPKESLVIRQRYGLDGKGDRTLGEIAGNLNISREMVRKHEVKALMKLKHPARVDYLRRYVV</sequence>
<dbReference type="Gene3D" id="1.10.1740.10">
    <property type="match status" value="1"/>
</dbReference>
<dbReference type="Gene3D" id="1.10.10.10">
    <property type="entry name" value="Winged helix-like DNA-binding domain superfamily/Winged helix DNA-binding domain"/>
    <property type="match status" value="3"/>
</dbReference>
<dbReference type="SMART" id="SM00353">
    <property type="entry name" value="HLH"/>
    <property type="match status" value="1"/>
</dbReference>
<dbReference type="InterPro" id="IPR013324">
    <property type="entry name" value="RNA_pol_sigma_r3/r4-like"/>
</dbReference>
<feature type="region of interest" description="Disordered" evidence="7">
    <location>
        <begin position="475"/>
        <end position="511"/>
    </location>
</feature>
<name>A0ABR2DE28_9ROSI</name>
<keyword evidence="5" id="KW-0804">Transcription</keyword>
<evidence type="ECO:0000313" key="9">
    <source>
        <dbReference type="EMBL" id="KAK8537179.1"/>
    </source>
</evidence>
<feature type="compositionally biased region" description="Basic residues" evidence="7">
    <location>
        <begin position="433"/>
        <end position="443"/>
    </location>
</feature>
<evidence type="ECO:0000256" key="3">
    <source>
        <dbReference type="ARBA" id="ARBA00023082"/>
    </source>
</evidence>
<proteinExistence type="predicted"/>
<accession>A0ABR2DE28</accession>
<dbReference type="Pfam" id="PF00010">
    <property type="entry name" value="HLH"/>
    <property type="match status" value="1"/>
</dbReference>
<reference evidence="9 10" key="1">
    <citation type="journal article" date="2024" name="G3 (Bethesda)">
        <title>Genome assembly of Hibiscus sabdariffa L. provides insights into metabolisms of medicinal natural products.</title>
        <authorList>
            <person name="Kim T."/>
        </authorList>
    </citation>
    <scope>NUCLEOTIDE SEQUENCE [LARGE SCALE GENOMIC DNA]</scope>
    <source>
        <strain evidence="9">TK-2024</strain>
        <tissue evidence="9">Old leaves</tissue>
    </source>
</reference>
<feature type="compositionally biased region" description="Pro residues" evidence="7">
    <location>
        <begin position="176"/>
        <end position="188"/>
    </location>
</feature>
<keyword evidence="2" id="KW-0805">Transcription regulation</keyword>
<dbReference type="InterPro" id="IPR007627">
    <property type="entry name" value="RNA_pol_sigma70_r2"/>
</dbReference>
<feature type="compositionally biased region" description="Gly residues" evidence="7">
    <location>
        <begin position="46"/>
        <end position="56"/>
    </location>
</feature>
<dbReference type="InterPro" id="IPR007630">
    <property type="entry name" value="RNA_pol_sigma70_r4"/>
</dbReference>
<dbReference type="NCBIfam" id="TIGR02937">
    <property type="entry name" value="sigma70-ECF"/>
    <property type="match status" value="1"/>
</dbReference>
<dbReference type="PRINTS" id="PR00046">
    <property type="entry name" value="SIGMA70FCT"/>
</dbReference>
<evidence type="ECO:0000256" key="7">
    <source>
        <dbReference type="SAM" id="MobiDB-lite"/>
    </source>
</evidence>
<feature type="region of interest" description="Disordered" evidence="7">
    <location>
        <begin position="429"/>
        <end position="454"/>
    </location>
</feature>
<evidence type="ECO:0000256" key="5">
    <source>
        <dbReference type="ARBA" id="ARBA00023163"/>
    </source>
</evidence>
<dbReference type="InterPro" id="IPR044283">
    <property type="entry name" value="FAMA/SPEECHLESS/MUTE-like"/>
</dbReference>
<dbReference type="InterPro" id="IPR000943">
    <property type="entry name" value="RNA_pol_sigma70"/>
</dbReference>
<organism evidence="9 10">
    <name type="scientific">Hibiscus sabdariffa</name>
    <name type="common">roselle</name>
    <dbReference type="NCBI Taxonomy" id="183260"/>
    <lineage>
        <taxon>Eukaryota</taxon>
        <taxon>Viridiplantae</taxon>
        <taxon>Streptophyta</taxon>
        <taxon>Embryophyta</taxon>
        <taxon>Tracheophyta</taxon>
        <taxon>Spermatophyta</taxon>
        <taxon>Magnoliopsida</taxon>
        <taxon>eudicotyledons</taxon>
        <taxon>Gunneridae</taxon>
        <taxon>Pentapetalae</taxon>
        <taxon>rosids</taxon>
        <taxon>malvids</taxon>
        <taxon>Malvales</taxon>
        <taxon>Malvaceae</taxon>
        <taxon>Malvoideae</taxon>
        <taxon>Hibiscus</taxon>
    </lineage>
</organism>
<gene>
    <name evidence="9" type="ORF">V6N12_043352</name>
</gene>